<proteinExistence type="predicted"/>
<dbReference type="Pfam" id="PF15668">
    <property type="entry name" value="DUF4663"/>
    <property type="match status" value="1"/>
</dbReference>
<reference evidence="1" key="4">
    <citation type="submission" date="2025-09" db="UniProtKB">
        <authorList>
            <consortium name="Ensembl"/>
        </authorList>
    </citation>
    <scope>IDENTIFICATION</scope>
</reference>
<reference evidence="1" key="3">
    <citation type="submission" date="2025-08" db="UniProtKB">
        <authorList>
            <consortium name="Ensembl"/>
        </authorList>
    </citation>
    <scope>IDENTIFICATION</scope>
</reference>
<accession>A0A3P9A5C9</accession>
<protein>
    <submittedName>
        <fullName evidence="1">Uncharacterized protein</fullName>
    </submittedName>
</protein>
<dbReference type="Ensembl" id="ENSELUT00000024124.3">
    <property type="protein sequence ID" value="ENSELUP00000035949.2"/>
    <property type="gene ID" value="ENSELUG00000015102.3"/>
</dbReference>
<evidence type="ECO:0000313" key="1">
    <source>
        <dbReference type="Ensembl" id="ENSELUP00000035949.2"/>
    </source>
</evidence>
<dbReference type="AlphaFoldDB" id="A0A3P9A5C9"/>
<dbReference type="InterPro" id="IPR031366">
    <property type="entry name" value="DUF4663"/>
</dbReference>
<sequence length="306" mass="33837">MTHNTNRPSMACSSIGHPYTSALELEKADDIWQCVKNKVASGLGGPNATAVPHLGDAQMFRPLCVIGKRVERSLCMRKVRSLFPLGPLVDLLDDPIGYPEVSLKADGPAQRDFLHEEFLDGAGRVRVQVSRLSKEVAVCPVAPHRQLVLRDNLPWLESVHRLYLVREAYCSSDAKMRVLGMGRWMELSLGPHTPLAFSCVRLSVSPSGLVIVCDGWEGSYLHPKSRWAKFQSQDYTSLAAERRPSKVMGLLSQFALGSSHPSTLSLPTLALLSGPEPSKDDLHQVAECQQEQEISTQVLLPEEYKE</sequence>
<reference evidence="2" key="1">
    <citation type="journal article" date="2014" name="PLoS ONE">
        <title>The genome and linkage map of the northern pike (Esox lucius): conserved synteny revealed between the salmonid sister group and the Neoteleostei.</title>
        <authorList>
            <person name="Rondeau E.B."/>
            <person name="Minkley D.R."/>
            <person name="Leong J.S."/>
            <person name="Messmer A.M."/>
            <person name="Jantzen J.R."/>
            <person name="von Schalburg K.R."/>
            <person name="Lemon C."/>
            <person name="Bird N.H."/>
            <person name="Koop B.F."/>
        </authorList>
    </citation>
    <scope>NUCLEOTIDE SEQUENCE</scope>
</reference>
<reference evidence="1" key="2">
    <citation type="submission" date="2020-02" db="EMBL/GenBank/DDBJ databases">
        <title>Esox lucius (northern pike) genome, fEsoLuc1, primary haplotype.</title>
        <authorList>
            <person name="Myers G."/>
            <person name="Karagic N."/>
            <person name="Meyer A."/>
            <person name="Pippel M."/>
            <person name="Reichard M."/>
            <person name="Winkler S."/>
            <person name="Tracey A."/>
            <person name="Sims Y."/>
            <person name="Howe K."/>
            <person name="Rhie A."/>
            <person name="Formenti G."/>
            <person name="Durbin R."/>
            <person name="Fedrigo O."/>
            <person name="Jarvis E.D."/>
        </authorList>
    </citation>
    <scope>NUCLEOTIDE SEQUENCE [LARGE SCALE GENOMIC DNA]</scope>
</reference>
<name>A0A3P9A5C9_ESOLU</name>
<dbReference type="OMA" id="CTQEYSP"/>
<dbReference type="OrthoDB" id="9042900at2759"/>
<dbReference type="InParanoid" id="A0A3P9A5C9"/>
<dbReference type="Proteomes" id="UP000265140">
    <property type="component" value="Chromosome 20"/>
</dbReference>
<keyword evidence="2" id="KW-1185">Reference proteome</keyword>
<organism evidence="1 2">
    <name type="scientific">Esox lucius</name>
    <name type="common">Northern pike</name>
    <dbReference type="NCBI Taxonomy" id="8010"/>
    <lineage>
        <taxon>Eukaryota</taxon>
        <taxon>Metazoa</taxon>
        <taxon>Chordata</taxon>
        <taxon>Craniata</taxon>
        <taxon>Vertebrata</taxon>
        <taxon>Euteleostomi</taxon>
        <taxon>Actinopterygii</taxon>
        <taxon>Neopterygii</taxon>
        <taxon>Teleostei</taxon>
        <taxon>Protacanthopterygii</taxon>
        <taxon>Esociformes</taxon>
        <taxon>Esocidae</taxon>
        <taxon>Esox</taxon>
    </lineage>
</organism>
<dbReference type="PANTHER" id="PTHR36872:SF1">
    <property type="entry name" value="GENE 5901-RELATED"/>
    <property type="match status" value="1"/>
</dbReference>
<dbReference type="GeneTree" id="ENSGT00940000175622"/>
<evidence type="ECO:0000313" key="2">
    <source>
        <dbReference type="Proteomes" id="UP000265140"/>
    </source>
</evidence>
<dbReference type="PANTHER" id="PTHR36872">
    <property type="entry name" value="GENE 5901-RELATED"/>
    <property type="match status" value="1"/>
</dbReference>
<dbReference type="Bgee" id="ENSELUG00000015102">
    <property type="expression patterns" value="Expressed in testis and 1 other cell type or tissue"/>
</dbReference>